<dbReference type="PANTHER" id="PTHR23022">
    <property type="entry name" value="TRANSPOSABLE ELEMENT-RELATED"/>
    <property type="match status" value="1"/>
</dbReference>
<dbReference type="Proteomes" id="UP000615446">
    <property type="component" value="Unassembled WGS sequence"/>
</dbReference>
<dbReference type="EMBL" id="BLAL01000066">
    <property type="protein sequence ID" value="GES83158.1"/>
    <property type="molecule type" value="Genomic_DNA"/>
</dbReference>
<dbReference type="InterPro" id="IPR036388">
    <property type="entry name" value="WH-like_DNA-bd_sf"/>
</dbReference>
<dbReference type="Pfam" id="PF13358">
    <property type="entry name" value="DDE_3"/>
    <property type="match status" value="1"/>
</dbReference>
<evidence type="ECO:0000259" key="1">
    <source>
        <dbReference type="Pfam" id="PF13358"/>
    </source>
</evidence>
<dbReference type="PANTHER" id="PTHR23022:SF135">
    <property type="entry name" value="SI:DKEY-77F5.3"/>
    <property type="match status" value="1"/>
</dbReference>
<sequence length="312" mass="35874">MAPTSELEIQRLTVKELWDNNIRKPSEIIKITGFPKSTVYDIVNRLKKTGSVKHLPIPGRPLILSPTKRRYLGRLLKNDNATTSALMTTKLNNLYPNLNASHVEARLQWALNHNHDDWSHMIFSDESTFQTFCNTQIVRYKAGNLRPSHSMVKHPYKVHVWGAFSHQGPIGVALFTGKINSAKYREILQFQLLSNAYHAGYGWKFQQDNASTYTAKLTQQFFVINDVPVIDWPANSPDLNPIENLWAILKGNVEKIVNNWIMKKKLLSGDDFQGIIQQEWDNIDQNVFFNLADSMSDRINMVIKKNGYTINY</sequence>
<dbReference type="InterPro" id="IPR052338">
    <property type="entry name" value="Transposase_5"/>
</dbReference>
<reference evidence="2" key="1">
    <citation type="submission" date="2019-10" db="EMBL/GenBank/DDBJ databases">
        <title>Conservation and host-specific expression of non-tandemly repeated heterogenous ribosome RNA gene in arbuscular mycorrhizal fungi.</title>
        <authorList>
            <person name="Maeda T."/>
            <person name="Kobayashi Y."/>
            <person name="Nakagawa T."/>
            <person name="Ezawa T."/>
            <person name="Yamaguchi K."/>
            <person name="Bino T."/>
            <person name="Nishimoto Y."/>
            <person name="Shigenobu S."/>
            <person name="Kawaguchi M."/>
        </authorList>
    </citation>
    <scope>NUCLEOTIDE SEQUENCE</scope>
    <source>
        <strain evidence="2">HR1</strain>
    </source>
</reference>
<name>A0A8H3LCG5_9GLOM</name>
<evidence type="ECO:0000313" key="2">
    <source>
        <dbReference type="EMBL" id="GES83158.1"/>
    </source>
</evidence>
<dbReference type="Gene3D" id="1.10.10.10">
    <property type="entry name" value="Winged helix-like DNA-binding domain superfamily/Winged helix DNA-binding domain"/>
    <property type="match status" value="1"/>
</dbReference>
<dbReference type="AlphaFoldDB" id="A0A8H3LCG5"/>
<evidence type="ECO:0000313" key="3">
    <source>
        <dbReference type="Proteomes" id="UP000615446"/>
    </source>
</evidence>
<accession>A0A8H3LCG5</accession>
<proteinExistence type="predicted"/>
<dbReference type="InterPro" id="IPR009057">
    <property type="entry name" value="Homeodomain-like_sf"/>
</dbReference>
<gene>
    <name evidence="2" type="ORF">RCL2_001032100</name>
</gene>
<dbReference type="SUPFAM" id="SSF46689">
    <property type="entry name" value="Homeodomain-like"/>
    <property type="match status" value="1"/>
</dbReference>
<dbReference type="InterPro" id="IPR038717">
    <property type="entry name" value="Tc1-like_DDE_dom"/>
</dbReference>
<comment type="caution">
    <text evidence="2">The sequence shown here is derived from an EMBL/GenBank/DDBJ whole genome shotgun (WGS) entry which is preliminary data.</text>
</comment>
<dbReference type="InterPro" id="IPR036397">
    <property type="entry name" value="RNaseH_sf"/>
</dbReference>
<dbReference type="OrthoDB" id="2416077at2759"/>
<protein>
    <submittedName>
        <fullName evidence="2">IS630 family transposase</fullName>
    </submittedName>
</protein>
<dbReference type="Gene3D" id="3.30.420.10">
    <property type="entry name" value="Ribonuclease H-like superfamily/Ribonuclease H"/>
    <property type="match status" value="1"/>
</dbReference>
<dbReference type="GO" id="GO:0003676">
    <property type="term" value="F:nucleic acid binding"/>
    <property type="evidence" value="ECO:0007669"/>
    <property type="project" value="InterPro"/>
</dbReference>
<organism evidence="2 3">
    <name type="scientific">Rhizophagus clarus</name>
    <dbReference type="NCBI Taxonomy" id="94130"/>
    <lineage>
        <taxon>Eukaryota</taxon>
        <taxon>Fungi</taxon>
        <taxon>Fungi incertae sedis</taxon>
        <taxon>Mucoromycota</taxon>
        <taxon>Glomeromycotina</taxon>
        <taxon>Glomeromycetes</taxon>
        <taxon>Glomerales</taxon>
        <taxon>Glomeraceae</taxon>
        <taxon>Rhizophagus</taxon>
    </lineage>
</organism>
<feature type="domain" description="Tc1-like transposase DDE" evidence="1">
    <location>
        <begin position="121"/>
        <end position="255"/>
    </location>
</feature>